<keyword evidence="6" id="KW-1185">Reference proteome</keyword>
<evidence type="ECO:0000259" key="4">
    <source>
        <dbReference type="Pfam" id="PF01557"/>
    </source>
</evidence>
<protein>
    <recommendedName>
        <fullName evidence="7">Fumarylacetoacetase-like C-terminal domain-containing protein</fullName>
    </recommendedName>
</protein>
<dbReference type="Pfam" id="PF01557">
    <property type="entry name" value="FAA_hydrolase"/>
    <property type="match status" value="1"/>
</dbReference>
<dbReference type="EMBL" id="JAVRRF010000001">
    <property type="protein sequence ID" value="KAK5068359.1"/>
    <property type="molecule type" value="Genomic_DNA"/>
</dbReference>
<dbReference type="SUPFAM" id="SSF56529">
    <property type="entry name" value="FAH"/>
    <property type="match status" value="1"/>
</dbReference>
<dbReference type="Gene3D" id="3.40.50.1820">
    <property type="entry name" value="alpha/beta hydrolase"/>
    <property type="match status" value="1"/>
</dbReference>
<dbReference type="InterPro" id="IPR000073">
    <property type="entry name" value="AB_hydrolase_1"/>
</dbReference>
<dbReference type="InterPro" id="IPR011234">
    <property type="entry name" value="Fumarylacetoacetase-like_C"/>
</dbReference>
<dbReference type="PANTHER" id="PTHR11820">
    <property type="entry name" value="ACYLPYRUVASE"/>
    <property type="match status" value="1"/>
</dbReference>
<sequence length="598" mass="63405">MAASSVNGFTQSSSSLTNGNHRKSFTYAAFKVRGSGTPQIGSLDLGTGTVSPLVYQSGTSIRSLYEVITGTGVVVESGETISVDQVELLPPISGRDILAVGKNYVEHAKEFNASGYDSSDKVDQPTHPVIFSKRATSIIPHGAEIFPHPNFTSTLDYEGEIGVIIGTGGFQISEADAPQHVWGYTIINDVTAREKQRDHKQFFLGKSADTFCPMGPVAVAKEDLPDVLEIVTRVNGEHRQKGTTNDLIFSVSQLISVISNGQTLLPGDVIATGTPAGVGFGFDPPKWLQPGDEIEISVTGLGTLKNRVGRLEAHRHVEIPNNILNLNVRAFHGHGLVSVQDKNLFYKAAGTSSGKRTLFIHGLGGSHGYFDGLVEKLQSKRSLHLFDLEGHGLSPVPASTTLSISSFAADARAIAKHAGALSGWTVIAHSMGCLVAMKLAAANPGLVDELVLMGPPPSPLPAAGATANYQRAATVRAQGMNAVAEAIGRAGTSVHTQTNNPLGFIATKLSLLGQDPEGYAKACHALADSSHETIDVTKIGCKTLLLTGTEDKVSPPALCQKYSSQLPCSEVIVLDNVAHWHLFEKHEETIEAVASFLE</sequence>
<dbReference type="InterPro" id="IPR029058">
    <property type="entry name" value="AB_hydrolase_fold"/>
</dbReference>
<keyword evidence="2" id="KW-0479">Metal-binding</keyword>
<accession>A0ABR0JRC1</accession>
<dbReference type="Proteomes" id="UP001345691">
    <property type="component" value="Unassembled WGS sequence"/>
</dbReference>
<gene>
    <name evidence="5" type="ORF">LTR69_000477</name>
</gene>
<comment type="caution">
    <text evidence="5">The sequence shown here is derived from an EMBL/GenBank/DDBJ whole genome shotgun (WGS) entry which is preliminary data.</text>
</comment>
<evidence type="ECO:0000313" key="5">
    <source>
        <dbReference type="EMBL" id="KAK5068359.1"/>
    </source>
</evidence>
<evidence type="ECO:0000256" key="2">
    <source>
        <dbReference type="ARBA" id="ARBA00022723"/>
    </source>
</evidence>
<evidence type="ECO:0000256" key="1">
    <source>
        <dbReference type="ARBA" id="ARBA00010211"/>
    </source>
</evidence>
<dbReference type="InterPro" id="IPR036663">
    <property type="entry name" value="Fumarylacetoacetase_C_sf"/>
</dbReference>
<feature type="domain" description="AB hydrolase-1" evidence="3">
    <location>
        <begin position="358"/>
        <end position="585"/>
    </location>
</feature>
<reference evidence="5 6" key="1">
    <citation type="submission" date="2023-08" db="EMBL/GenBank/DDBJ databases">
        <title>Black Yeasts Isolated from many extreme environments.</title>
        <authorList>
            <person name="Coleine C."/>
            <person name="Stajich J.E."/>
            <person name="Selbmann L."/>
        </authorList>
    </citation>
    <scope>NUCLEOTIDE SEQUENCE [LARGE SCALE GENOMIC DNA]</scope>
    <source>
        <strain evidence="5 6">CCFEE 6328</strain>
    </source>
</reference>
<dbReference type="Pfam" id="PF00561">
    <property type="entry name" value="Abhydrolase_1"/>
    <property type="match status" value="1"/>
</dbReference>
<organism evidence="5 6">
    <name type="scientific">Exophiala sideris</name>
    <dbReference type="NCBI Taxonomy" id="1016849"/>
    <lineage>
        <taxon>Eukaryota</taxon>
        <taxon>Fungi</taxon>
        <taxon>Dikarya</taxon>
        <taxon>Ascomycota</taxon>
        <taxon>Pezizomycotina</taxon>
        <taxon>Eurotiomycetes</taxon>
        <taxon>Chaetothyriomycetidae</taxon>
        <taxon>Chaetothyriales</taxon>
        <taxon>Herpotrichiellaceae</taxon>
        <taxon>Exophiala</taxon>
    </lineage>
</organism>
<dbReference type="PANTHER" id="PTHR11820:SF7">
    <property type="entry name" value="ACYLPYRUVASE FAHD1, MITOCHONDRIAL"/>
    <property type="match status" value="1"/>
</dbReference>
<proteinExistence type="inferred from homology"/>
<comment type="similarity">
    <text evidence="1">Belongs to the FAH family.</text>
</comment>
<evidence type="ECO:0000259" key="3">
    <source>
        <dbReference type="Pfam" id="PF00561"/>
    </source>
</evidence>
<dbReference type="Gene3D" id="3.90.850.10">
    <property type="entry name" value="Fumarylacetoacetase-like, C-terminal domain"/>
    <property type="match status" value="1"/>
</dbReference>
<name>A0ABR0JRC1_9EURO</name>
<feature type="domain" description="Fumarylacetoacetase-like C-terminal" evidence="4">
    <location>
        <begin position="97"/>
        <end position="308"/>
    </location>
</feature>
<evidence type="ECO:0008006" key="7">
    <source>
        <dbReference type="Google" id="ProtNLM"/>
    </source>
</evidence>
<evidence type="ECO:0000313" key="6">
    <source>
        <dbReference type="Proteomes" id="UP001345691"/>
    </source>
</evidence>
<dbReference type="SUPFAM" id="SSF53474">
    <property type="entry name" value="alpha/beta-Hydrolases"/>
    <property type="match status" value="1"/>
</dbReference>